<keyword evidence="3" id="KW-1185">Reference proteome</keyword>
<gene>
    <name evidence="2" type="ORF">LWI28_007317</name>
</gene>
<sequence>MNGGSMARRRSDGRKEDGAAGGLEIENGNSLRERPPTRIGIGAISDGDGTGAISNGVGRVTSIRDVLSASLFQQPAFTTKDLEPFNTPFRAFGGAEIQPLETRILPVRVSQYPTSTVLIEFAVVNIP</sequence>
<protein>
    <submittedName>
        <fullName evidence="2">Uncharacterized protein</fullName>
    </submittedName>
</protein>
<evidence type="ECO:0000256" key="1">
    <source>
        <dbReference type="SAM" id="MobiDB-lite"/>
    </source>
</evidence>
<reference evidence="2" key="2">
    <citation type="submission" date="2023-02" db="EMBL/GenBank/DDBJ databases">
        <authorList>
            <person name="Swenson N.G."/>
            <person name="Wegrzyn J.L."/>
            <person name="Mcevoy S.L."/>
        </authorList>
    </citation>
    <scope>NUCLEOTIDE SEQUENCE</scope>
    <source>
        <strain evidence="2">91603</strain>
        <tissue evidence="2">Leaf</tissue>
    </source>
</reference>
<feature type="compositionally biased region" description="Basic and acidic residues" evidence="1">
    <location>
        <begin position="9"/>
        <end position="18"/>
    </location>
</feature>
<dbReference type="Proteomes" id="UP001064489">
    <property type="component" value="Chromosome 11"/>
</dbReference>
<evidence type="ECO:0000313" key="2">
    <source>
        <dbReference type="EMBL" id="KAI9153182.1"/>
    </source>
</evidence>
<proteinExistence type="predicted"/>
<reference evidence="2" key="1">
    <citation type="journal article" date="2022" name="Plant J.">
        <title>Strategies of tolerance reflected in two North American maple genomes.</title>
        <authorList>
            <person name="McEvoy S.L."/>
            <person name="Sezen U.U."/>
            <person name="Trouern-Trend A."/>
            <person name="McMahon S.M."/>
            <person name="Schaberg P.G."/>
            <person name="Yang J."/>
            <person name="Wegrzyn J.L."/>
            <person name="Swenson N.G."/>
        </authorList>
    </citation>
    <scope>NUCLEOTIDE SEQUENCE</scope>
    <source>
        <strain evidence="2">91603</strain>
    </source>
</reference>
<evidence type="ECO:0000313" key="3">
    <source>
        <dbReference type="Proteomes" id="UP001064489"/>
    </source>
</evidence>
<feature type="region of interest" description="Disordered" evidence="1">
    <location>
        <begin position="1"/>
        <end position="46"/>
    </location>
</feature>
<organism evidence="2 3">
    <name type="scientific">Acer negundo</name>
    <name type="common">Box elder</name>
    <dbReference type="NCBI Taxonomy" id="4023"/>
    <lineage>
        <taxon>Eukaryota</taxon>
        <taxon>Viridiplantae</taxon>
        <taxon>Streptophyta</taxon>
        <taxon>Embryophyta</taxon>
        <taxon>Tracheophyta</taxon>
        <taxon>Spermatophyta</taxon>
        <taxon>Magnoliopsida</taxon>
        <taxon>eudicotyledons</taxon>
        <taxon>Gunneridae</taxon>
        <taxon>Pentapetalae</taxon>
        <taxon>rosids</taxon>
        <taxon>malvids</taxon>
        <taxon>Sapindales</taxon>
        <taxon>Sapindaceae</taxon>
        <taxon>Hippocastanoideae</taxon>
        <taxon>Acereae</taxon>
        <taxon>Acer</taxon>
    </lineage>
</organism>
<dbReference type="EMBL" id="JAJSOW010000108">
    <property type="protein sequence ID" value="KAI9153182.1"/>
    <property type="molecule type" value="Genomic_DNA"/>
</dbReference>
<accession>A0AAD5NDK0</accession>
<dbReference type="AlphaFoldDB" id="A0AAD5NDK0"/>
<comment type="caution">
    <text evidence="2">The sequence shown here is derived from an EMBL/GenBank/DDBJ whole genome shotgun (WGS) entry which is preliminary data.</text>
</comment>
<name>A0AAD5NDK0_ACENE</name>